<evidence type="ECO:0000256" key="2">
    <source>
        <dbReference type="ARBA" id="ARBA00022840"/>
    </source>
</evidence>
<protein>
    <recommendedName>
        <fullName evidence="3">Protein kinase domain-containing protein</fullName>
    </recommendedName>
</protein>
<feature type="domain" description="Protein kinase" evidence="3">
    <location>
        <begin position="46"/>
        <end position="317"/>
    </location>
</feature>
<dbReference type="PANTHER" id="PTHR27005">
    <property type="entry name" value="WALL-ASSOCIATED RECEPTOR KINASE-LIKE 21"/>
    <property type="match status" value="1"/>
</dbReference>
<dbReference type="InterPro" id="IPR020635">
    <property type="entry name" value="Tyr_kinase_cat_dom"/>
</dbReference>
<dbReference type="SUPFAM" id="SSF56112">
    <property type="entry name" value="Protein kinase-like (PK-like)"/>
    <property type="match status" value="1"/>
</dbReference>
<organism evidence="4 5">
    <name type="scientific">Vitis rotundifolia</name>
    <name type="common">Muscadine grape</name>
    <dbReference type="NCBI Taxonomy" id="103349"/>
    <lineage>
        <taxon>Eukaryota</taxon>
        <taxon>Viridiplantae</taxon>
        <taxon>Streptophyta</taxon>
        <taxon>Embryophyta</taxon>
        <taxon>Tracheophyta</taxon>
        <taxon>Spermatophyta</taxon>
        <taxon>Magnoliopsida</taxon>
        <taxon>eudicotyledons</taxon>
        <taxon>Gunneridae</taxon>
        <taxon>Pentapetalae</taxon>
        <taxon>rosids</taxon>
        <taxon>Vitales</taxon>
        <taxon>Vitaceae</taxon>
        <taxon>Viteae</taxon>
        <taxon>Vitis</taxon>
    </lineage>
</organism>
<accession>A0AA38ZCF0</accession>
<sequence length="365" mass="41601">MAKRRDELFLKNGSLLLEKLVCSFNGKSNPIRSFSDKELQKATNNYSSALDLHDSGYYKCYKGSVDDRLICVRKFDPNYRYPFEGPLERIINEIAIATQMSAHKNVLKLLGCCLETQFPTLVYEFPMDGSLSHLSPNPNRRIKSQPLLLKSRLRIAWEIANVAAYLHTAFARPFIHRDIRLDNFFLDQDCAPKLFNFFFCIPIPEGETHATDEVMGITGNIAPESLETGKFTEKNDVFSFGTLLLELLTGQRGYDLSQDETALLLNCGDGVVDATIPVEGEGILEQQVYKLFLRCSSLTAEERPTMVDVSKELRQILRLGSEDNLRSKSASGMSLPAHLQQQPWQRARRLPHWYLLAEKMRENRL</sequence>
<name>A0AA38ZCF0_VITRO</name>
<dbReference type="PROSITE" id="PS00109">
    <property type="entry name" value="PROTEIN_KINASE_TYR"/>
    <property type="match status" value="1"/>
</dbReference>
<dbReference type="Pfam" id="PF07714">
    <property type="entry name" value="PK_Tyr_Ser-Thr"/>
    <property type="match status" value="1"/>
</dbReference>
<dbReference type="GO" id="GO:0004674">
    <property type="term" value="F:protein serine/threonine kinase activity"/>
    <property type="evidence" value="ECO:0007669"/>
    <property type="project" value="TreeGrafter"/>
</dbReference>
<reference evidence="4 5" key="1">
    <citation type="journal article" date="2023" name="BMC Biotechnol.">
        <title>Vitis rotundifolia cv Carlos genome sequencing.</title>
        <authorList>
            <person name="Huff M."/>
            <person name="Hulse-Kemp A."/>
            <person name="Scheffler B."/>
            <person name="Youngblood R."/>
            <person name="Simpson S."/>
            <person name="Babiker E."/>
            <person name="Staton M."/>
        </authorList>
    </citation>
    <scope>NUCLEOTIDE SEQUENCE [LARGE SCALE GENOMIC DNA]</scope>
    <source>
        <tissue evidence="4">Leaf</tissue>
    </source>
</reference>
<dbReference type="GO" id="GO:0005524">
    <property type="term" value="F:ATP binding"/>
    <property type="evidence" value="ECO:0007669"/>
    <property type="project" value="UniProtKB-KW"/>
</dbReference>
<dbReference type="InterPro" id="IPR011009">
    <property type="entry name" value="Kinase-like_dom_sf"/>
</dbReference>
<keyword evidence="5" id="KW-1185">Reference proteome</keyword>
<dbReference type="InterPro" id="IPR001245">
    <property type="entry name" value="Ser-Thr/Tyr_kinase_cat_dom"/>
</dbReference>
<dbReference type="PANTHER" id="PTHR27005:SF466">
    <property type="entry name" value="NON-FUNCTIONAL PSEUDOKINASE ZED1-LIKE"/>
    <property type="match status" value="1"/>
</dbReference>
<keyword evidence="2" id="KW-0067">ATP-binding</keyword>
<gene>
    <name evidence="4" type="ORF">PVL29_015064</name>
</gene>
<dbReference type="Proteomes" id="UP001168098">
    <property type="component" value="Unassembled WGS sequence"/>
</dbReference>
<dbReference type="AlphaFoldDB" id="A0AA38ZCF0"/>
<dbReference type="Gene3D" id="3.30.200.20">
    <property type="entry name" value="Phosphorylase Kinase, domain 1"/>
    <property type="match status" value="1"/>
</dbReference>
<dbReference type="SMART" id="SM00219">
    <property type="entry name" value="TyrKc"/>
    <property type="match status" value="1"/>
</dbReference>
<evidence type="ECO:0000256" key="1">
    <source>
        <dbReference type="ARBA" id="ARBA00022741"/>
    </source>
</evidence>
<dbReference type="EMBL" id="JARBHA010000012">
    <property type="protein sequence ID" value="KAJ9685992.1"/>
    <property type="molecule type" value="Genomic_DNA"/>
</dbReference>
<dbReference type="Gene3D" id="1.10.510.10">
    <property type="entry name" value="Transferase(Phosphotransferase) domain 1"/>
    <property type="match status" value="1"/>
</dbReference>
<proteinExistence type="predicted"/>
<dbReference type="GO" id="GO:0005886">
    <property type="term" value="C:plasma membrane"/>
    <property type="evidence" value="ECO:0007669"/>
    <property type="project" value="TreeGrafter"/>
</dbReference>
<dbReference type="GO" id="GO:0004713">
    <property type="term" value="F:protein tyrosine kinase activity"/>
    <property type="evidence" value="ECO:0007669"/>
    <property type="project" value="InterPro"/>
</dbReference>
<dbReference type="GO" id="GO:0007166">
    <property type="term" value="P:cell surface receptor signaling pathway"/>
    <property type="evidence" value="ECO:0007669"/>
    <property type="project" value="InterPro"/>
</dbReference>
<comment type="caution">
    <text evidence="4">The sequence shown here is derived from an EMBL/GenBank/DDBJ whole genome shotgun (WGS) entry which is preliminary data.</text>
</comment>
<keyword evidence="1" id="KW-0547">Nucleotide-binding</keyword>
<evidence type="ECO:0000313" key="4">
    <source>
        <dbReference type="EMBL" id="KAJ9685992.1"/>
    </source>
</evidence>
<dbReference type="InterPro" id="IPR045274">
    <property type="entry name" value="WAK-like"/>
</dbReference>
<evidence type="ECO:0000259" key="3">
    <source>
        <dbReference type="PROSITE" id="PS50011"/>
    </source>
</evidence>
<evidence type="ECO:0000313" key="5">
    <source>
        <dbReference type="Proteomes" id="UP001168098"/>
    </source>
</evidence>
<dbReference type="PROSITE" id="PS50011">
    <property type="entry name" value="PROTEIN_KINASE_DOM"/>
    <property type="match status" value="1"/>
</dbReference>
<dbReference type="InterPro" id="IPR008266">
    <property type="entry name" value="Tyr_kinase_AS"/>
</dbReference>
<dbReference type="InterPro" id="IPR000719">
    <property type="entry name" value="Prot_kinase_dom"/>
</dbReference>